<evidence type="ECO:0000313" key="4">
    <source>
        <dbReference type="RefSeq" id="XP_026657096.2"/>
    </source>
</evidence>
<dbReference type="OrthoDB" id="779950at2759"/>
<reference evidence="4" key="1">
    <citation type="submission" date="2025-08" db="UniProtKB">
        <authorList>
            <consortium name="RefSeq"/>
        </authorList>
    </citation>
    <scope>IDENTIFICATION</scope>
    <source>
        <tissue evidence="4">Young leaves</tissue>
    </source>
</reference>
<organism evidence="3 4">
    <name type="scientific">Phoenix dactylifera</name>
    <name type="common">Date palm</name>
    <dbReference type="NCBI Taxonomy" id="42345"/>
    <lineage>
        <taxon>Eukaryota</taxon>
        <taxon>Viridiplantae</taxon>
        <taxon>Streptophyta</taxon>
        <taxon>Embryophyta</taxon>
        <taxon>Tracheophyta</taxon>
        <taxon>Spermatophyta</taxon>
        <taxon>Magnoliopsida</taxon>
        <taxon>Liliopsida</taxon>
        <taxon>Arecaceae</taxon>
        <taxon>Coryphoideae</taxon>
        <taxon>Phoeniceae</taxon>
        <taxon>Phoenix</taxon>
    </lineage>
</organism>
<sequence length="347" mass="37757">MEHQKKEAVKTLEQAEELFKANDLQGALMGAEKAGGLFPSLPGLPNVLVAYRVHVNARLKKLPSGKTDWYSVLCVRPSSLPEVIKKNYKIFCDLTHPGKNKYAAAEGAFKLVEQAWRCINSSITSPEPQITTSRRYPPPPPARSGDAKPKPATRNSDGKLVCPHCQAEFGCNITVESPVLCKCQSCHGCAVITPENKFTGSSLPPRPGTAQATSFTQPSSSQSSMPNFLLCPFCASRNSYTVIDGLCRITCKQCCVSSSINMDGASSNKSDQTGGALPPSSQTGMVCRKCRTPYDGEIPIGRRILRRCKLCGSWASIKLEIKQITVYDDQRRTLAADLPNQTTRGSR</sequence>
<keyword evidence="3" id="KW-1185">Reference proteome</keyword>
<evidence type="ECO:0000256" key="1">
    <source>
        <dbReference type="SAM" id="MobiDB-lite"/>
    </source>
</evidence>
<accession>A0A8B8J0X8</accession>
<dbReference type="Gene3D" id="1.10.287.110">
    <property type="entry name" value="DnaJ domain"/>
    <property type="match status" value="1"/>
</dbReference>
<feature type="region of interest" description="Disordered" evidence="1">
    <location>
        <begin position="263"/>
        <end position="283"/>
    </location>
</feature>
<feature type="compositionally biased region" description="Polar residues" evidence="1">
    <location>
        <begin position="124"/>
        <end position="134"/>
    </location>
</feature>
<dbReference type="Proteomes" id="UP000228380">
    <property type="component" value="Unplaced"/>
</dbReference>
<protein>
    <submittedName>
        <fullName evidence="4">Uncharacterized protein LOC113461356</fullName>
    </submittedName>
</protein>
<dbReference type="CDD" id="cd06257">
    <property type="entry name" value="DnaJ"/>
    <property type="match status" value="1"/>
</dbReference>
<dbReference type="GO" id="GO:0005783">
    <property type="term" value="C:endoplasmic reticulum"/>
    <property type="evidence" value="ECO:0007669"/>
    <property type="project" value="UniProtKB-ARBA"/>
</dbReference>
<dbReference type="InterPro" id="IPR036869">
    <property type="entry name" value="J_dom_sf"/>
</dbReference>
<dbReference type="RefSeq" id="XP_026657096.2">
    <property type="nucleotide sequence ID" value="XM_026801295.2"/>
</dbReference>
<evidence type="ECO:0000259" key="2">
    <source>
        <dbReference type="Pfam" id="PF00226"/>
    </source>
</evidence>
<evidence type="ECO:0000313" key="3">
    <source>
        <dbReference type="Proteomes" id="UP000228380"/>
    </source>
</evidence>
<dbReference type="KEGG" id="pda:113461356"/>
<feature type="region of interest" description="Disordered" evidence="1">
    <location>
        <begin position="200"/>
        <end position="224"/>
    </location>
</feature>
<gene>
    <name evidence="4" type="primary">LOC113461356</name>
</gene>
<dbReference type="SUPFAM" id="SSF46565">
    <property type="entry name" value="Chaperone J-domain"/>
    <property type="match status" value="1"/>
</dbReference>
<name>A0A8B8J0X8_PHODC</name>
<dbReference type="InterPro" id="IPR001623">
    <property type="entry name" value="DnaJ_domain"/>
</dbReference>
<dbReference type="PANTHER" id="PTHR44137:SF16">
    <property type="entry name" value="OS03G0837400 PROTEIN"/>
    <property type="match status" value="1"/>
</dbReference>
<dbReference type="Pfam" id="PF00226">
    <property type="entry name" value="DnaJ"/>
    <property type="match status" value="1"/>
</dbReference>
<dbReference type="AlphaFoldDB" id="A0A8B8J0X8"/>
<feature type="domain" description="J" evidence="2">
    <location>
        <begin position="68"/>
        <end position="119"/>
    </location>
</feature>
<proteinExistence type="predicted"/>
<dbReference type="GeneID" id="113461356"/>
<dbReference type="PANTHER" id="PTHR44137">
    <property type="entry name" value="BNAC03G44070D PROTEIN"/>
    <property type="match status" value="1"/>
</dbReference>
<feature type="region of interest" description="Disordered" evidence="1">
    <location>
        <begin position="124"/>
        <end position="157"/>
    </location>
</feature>
<feature type="compositionally biased region" description="Low complexity" evidence="1">
    <location>
        <begin position="209"/>
        <end position="224"/>
    </location>
</feature>